<comment type="caution">
    <text evidence="2">The sequence shown here is derived from an EMBL/GenBank/DDBJ whole genome shotgun (WGS) entry which is preliminary data.</text>
</comment>
<evidence type="ECO:0000313" key="2">
    <source>
        <dbReference type="EMBL" id="CAD1472669.1"/>
    </source>
</evidence>
<gene>
    <name evidence="2" type="ORF">MHI_LOCUS312467</name>
</gene>
<dbReference type="EMBL" id="CAJDYZ010005648">
    <property type="protein sequence ID" value="CAD1472669.1"/>
    <property type="molecule type" value="Genomic_DNA"/>
</dbReference>
<dbReference type="InterPro" id="IPR029526">
    <property type="entry name" value="PGBD"/>
</dbReference>
<evidence type="ECO:0000259" key="1">
    <source>
        <dbReference type="Pfam" id="PF13843"/>
    </source>
</evidence>
<sequence>MIPFRGRIIFQQYTKQKKHRYGIKIFKLSCDLGYTYNFRVYSGKTFDEANTTPT</sequence>
<reference evidence="2" key="1">
    <citation type="submission" date="2020-07" db="EMBL/GenBank/DDBJ databases">
        <authorList>
            <person name="Nazaruddin N."/>
        </authorList>
    </citation>
    <scope>NUCLEOTIDE SEQUENCE</scope>
</reference>
<dbReference type="Pfam" id="PF13843">
    <property type="entry name" value="DDE_Tnp_1_7"/>
    <property type="match status" value="1"/>
</dbReference>
<proteinExistence type="predicted"/>
<organism evidence="2 3">
    <name type="scientific">Heterotrigona itama</name>
    <dbReference type="NCBI Taxonomy" id="395501"/>
    <lineage>
        <taxon>Eukaryota</taxon>
        <taxon>Metazoa</taxon>
        <taxon>Ecdysozoa</taxon>
        <taxon>Arthropoda</taxon>
        <taxon>Hexapoda</taxon>
        <taxon>Insecta</taxon>
        <taxon>Pterygota</taxon>
        <taxon>Neoptera</taxon>
        <taxon>Endopterygota</taxon>
        <taxon>Hymenoptera</taxon>
        <taxon>Apocrita</taxon>
        <taxon>Aculeata</taxon>
        <taxon>Apoidea</taxon>
        <taxon>Anthophila</taxon>
        <taxon>Apidae</taxon>
        <taxon>Heterotrigona</taxon>
    </lineage>
</organism>
<keyword evidence="3" id="KW-1185">Reference proteome</keyword>
<dbReference type="AlphaFoldDB" id="A0A6V7H1Q6"/>
<name>A0A6V7H1Q6_9HYME</name>
<dbReference type="Proteomes" id="UP000752696">
    <property type="component" value="Unassembled WGS sequence"/>
</dbReference>
<dbReference type="OrthoDB" id="7694983at2759"/>
<evidence type="ECO:0000313" key="3">
    <source>
        <dbReference type="Proteomes" id="UP000752696"/>
    </source>
</evidence>
<feature type="domain" description="PiggyBac transposable element-derived protein" evidence="1">
    <location>
        <begin position="1"/>
        <end position="49"/>
    </location>
</feature>
<protein>
    <recommendedName>
        <fullName evidence="1">PiggyBac transposable element-derived protein domain-containing protein</fullName>
    </recommendedName>
</protein>
<accession>A0A6V7H1Q6</accession>
<feature type="non-terminal residue" evidence="2">
    <location>
        <position position="54"/>
    </location>
</feature>